<dbReference type="InterPro" id="IPR051409">
    <property type="entry name" value="Atypical_kinase_ADCK"/>
</dbReference>
<dbReference type="CDD" id="cd13970">
    <property type="entry name" value="ABC1_ADCK3"/>
    <property type="match status" value="1"/>
</dbReference>
<dbReference type="GO" id="GO:0005524">
    <property type="term" value="F:ATP binding"/>
    <property type="evidence" value="ECO:0007669"/>
    <property type="project" value="UniProtKB-KW"/>
</dbReference>
<evidence type="ECO:0000256" key="4">
    <source>
        <dbReference type="ARBA" id="ARBA00022840"/>
    </source>
</evidence>
<comment type="similarity">
    <text evidence="1">Belongs to the protein kinase superfamily. ADCK protein kinase family.</text>
</comment>
<dbReference type="eggNOG" id="COG0661">
    <property type="taxonomic scope" value="Bacteria"/>
</dbReference>
<evidence type="ECO:0000313" key="6">
    <source>
        <dbReference type="EMBL" id="GAB20120.1"/>
    </source>
</evidence>
<keyword evidence="7" id="KW-1185">Reference proteome</keyword>
<dbReference type="EMBL" id="BAEH01000106">
    <property type="protein sequence ID" value="GAB20120.1"/>
    <property type="molecule type" value="Genomic_DNA"/>
</dbReference>
<dbReference type="AlphaFoldDB" id="H0R4W9"/>
<protein>
    <recommendedName>
        <fullName evidence="5">ABC1 atypical kinase-like domain-containing protein</fullName>
    </recommendedName>
</protein>
<dbReference type="InterPro" id="IPR004147">
    <property type="entry name" value="ABC1_dom"/>
</dbReference>
<evidence type="ECO:0000259" key="5">
    <source>
        <dbReference type="Pfam" id="PF03109"/>
    </source>
</evidence>
<sequence>MSTQQRDGGRVLRVLRDFNPNDGAPRRTAKVAKIPAAFAGRRAVGVVKRASGQSADDVQREIHERTAQHIFEVLGSLRGVAAKVGQILSLFDRVLPPELSEAYGSALAQLQEGAPTMLPGLVDEMLRTHLGPNWHDKFLEFDMAHPKAASIGQVHKAVWHDGRQVAVKIQYPGAQRAIEADLAQLRLLSFAVGAMMPGLEMRAVVDEICDRISEELDYAHEAQNQRLFATVYADDPDVLIPQVVEQAGDVLITEWIGGTSLSSIIERGATQNERNRIGMQIIRFNMWSQHRCGILYGDAHPGNYRIQPDGRLGVVDFGACAPLPENFTAMTVDAMDALLNGDIGDLGAMIHRWGFLTEGRELDLSALSQVLQPYLEPMVDPDFAVDQAWVQQRLIEAIDPKLSNVFRQTTFSPDLIAGARMALGTIGLLIKLDPVIHAPDLAIEWIPELGPVVARARARRRRETSPVREHLTVLAGGGQLTQ</sequence>
<dbReference type="RefSeq" id="WP_007319455.1">
    <property type="nucleotide sequence ID" value="NZ_BAEH01000106.1"/>
</dbReference>
<dbReference type="Gene3D" id="1.10.510.10">
    <property type="entry name" value="Transferase(Phosphotransferase) domain 1"/>
    <property type="match status" value="1"/>
</dbReference>
<proteinExistence type="inferred from homology"/>
<keyword evidence="4" id="KW-0067">ATP-binding</keyword>
<dbReference type="PANTHER" id="PTHR43851:SF3">
    <property type="entry name" value="COENZYME Q8"/>
    <property type="match status" value="1"/>
</dbReference>
<evidence type="ECO:0000256" key="3">
    <source>
        <dbReference type="ARBA" id="ARBA00022741"/>
    </source>
</evidence>
<keyword evidence="2" id="KW-0808">Transferase</keyword>
<evidence type="ECO:0000313" key="7">
    <source>
        <dbReference type="Proteomes" id="UP000035034"/>
    </source>
</evidence>
<dbReference type="GO" id="GO:0016740">
    <property type="term" value="F:transferase activity"/>
    <property type="evidence" value="ECO:0007669"/>
    <property type="project" value="UniProtKB-KW"/>
</dbReference>
<organism evidence="6 7">
    <name type="scientific">Gordonia effusa NBRC 100432</name>
    <dbReference type="NCBI Taxonomy" id="1077974"/>
    <lineage>
        <taxon>Bacteria</taxon>
        <taxon>Bacillati</taxon>
        <taxon>Actinomycetota</taxon>
        <taxon>Actinomycetes</taxon>
        <taxon>Mycobacteriales</taxon>
        <taxon>Gordoniaceae</taxon>
        <taxon>Gordonia</taxon>
    </lineage>
</organism>
<gene>
    <name evidence="6" type="ORF">GOEFS_106_00160</name>
</gene>
<dbReference type="STRING" id="1077974.GOEFS_106_00160"/>
<dbReference type="PANTHER" id="PTHR43851">
    <property type="match status" value="1"/>
</dbReference>
<dbReference type="InterPro" id="IPR011009">
    <property type="entry name" value="Kinase-like_dom_sf"/>
</dbReference>
<dbReference type="InterPro" id="IPR034646">
    <property type="entry name" value="ADCK3_dom"/>
</dbReference>
<dbReference type="OrthoDB" id="9795390at2"/>
<reference evidence="6 7" key="1">
    <citation type="submission" date="2011-12" db="EMBL/GenBank/DDBJ databases">
        <title>Whole genome shotgun sequence of Gordonia effusa NBRC 100432.</title>
        <authorList>
            <person name="Yoshida I."/>
            <person name="Takarada H."/>
            <person name="Hosoyama A."/>
            <person name="Tsuchikane K."/>
            <person name="Katsumata H."/>
            <person name="Yamazaki S."/>
            <person name="Fujita N."/>
        </authorList>
    </citation>
    <scope>NUCLEOTIDE SEQUENCE [LARGE SCALE GENOMIC DNA]</scope>
    <source>
        <strain evidence="6 7">NBRC 100432</strain>
    </source>
</reference>
<evidence type="ECO:0000256" key="1">
    <source>
        <dbReference type="ARBA" id="ARBA00009670"/>
    </source>
</evidence>
<dbReference type="Pfam" id="PF03109">
    <property type="entry name" value="ABC1"/>
    <property type="match status" value="1"/>
</dbReference>
<accession>H0R4W9</accession>
<evidence type="ECO:0000256" key="2">
    <source>
        <dbReference type="ARBA" id="ARBA00022679"/>
    </source>
</evidence>
<comment type="caution">
    <text evidence="6">The sequence shown here is derived from an EMBL/GenBank/DDBJ whole genome shotgun (WGS) entry which is preliminary data.</text>
</comment>
<name>H0R4W9_9ACTN</name>
<dbReference type="Proteomes" id="UP000035034">
    <property type="component" value="Unassembled WGS sequence"/>
</dbReference>
<feature type="domain" description="ABC1 atypical kinase-like" evidence="5">
    <location>
        <begin position="110"/>
        <end position="343"/>
    </location>
</feature>
<dbReference type="SUPFAM" id="SSF56112">
    <property type="entry name" value="Protein kinase-like (PK-like)"/>
    <property type="match status" value="1"/>
</dbReference>
<keyword evidence="3" id="KW-0547">Nucleotide-binding</keyword>